<feature type="compositionally biased region" description="Polar residues" evidence="8">
    <location>
        <begin position="231"/>
        <end position="245"/>
    </location>
</feature>
<feature type="region of interest" description="Disordered" evidence="8">
    <location>
        <begin position="1"/>
        <end position="32"/>
    </location>
</feature>
<evidence type="ECO:0000256" key="6">
    <source>
        <dbReference type="ARBA" id="ARBA00035289"/>
    </source>
</evidence>
<feature type="compositionally biased region" description="Basic and acidic residues" evidence="8">
    <location>
        <begin position="185"/>
        <end position="201"/>
    </location>
</feature>
<dbReference type="EMBL" id="JADCUA010000003">
    <property type="protein sequence ID" value="KAH9841566.1"/>
    <property type="molecule type" value="Genomic_DNA"/>
</dbReference>
<accession>A0ABQ8KRY5</accession>
<proteinExistence type="inferred from homology"/>
<sequence length="245" mass="27612">MRPSMQPARPFVNWLKNPHSKKVPAGKGQPSKSATVLATVQKEGALRPHLNIPVNPNHGLYAFFRRKVVDGEVKYDTIEAFDSTQVVSGRSWAASELRRKSFMELHTLWYVLLRERNLLATQEADARRLGIIVESLQTQDKRTRRCRKSMARIKYVTNERRLTYERAVQAYEQQREAAVATEAEAEQRAREKEEARVKAEHAAQVAAAKREAAEKQSAARLVGAGLFENAPQGTDSQSGSENRSS</sequence>
<comment type="similarity">
    <text evidence="2">Belongs to the universal ribosomal protein uL29 family.</text>
</comment>
<dbReference type="Pfam" id="PF06984">
    <property type="entry name" value="MRP-L47"/>
    <property type="match status" value="1"/>
</dbReference>
<evidence type="ECO:0000256" key="5">
    <source>
        <dbReference type="ARBA" id="ARBA00023274"/>
    </source>
</evidence>
<gene>
    <name evidence="9" type="ORF">C8Q71DRAFT_737672</name>
</gene>
<dbReference type="InterPro" id="IPR010729">
    <property type="entry name" value="Ribosomal_uL29_mit"/>
</dbReference>
<protein>
    <recommendedName>
        <fullName evidence="6">Large ribosomal subunit protein uL29m</fullName>
    </recommendedName>
    <alternativeName>
        <fullName evidence="7">54S ribosomal protein L4, mitochondrial</fullName>
    </alternativeName>
</protein>
<dbReference type="Proteomes" id="UP000814176">
    <property type="component" value="Unassembled WGS sequence"/>
</dbReference>
<dbReference type="PANTHER" id="PTHR21183:SF18">
    <property type="entry name" value="LARGE RIBOSOMAL SUBUNIT PROTEIN UL29M"/>
    <property type="match status" value="1"/>
</dbReference>
<keyword evidence="10" id="KW-1185">Reference proteome</keyword>
<reference evidence="9 10" key="1">
    <citation type="journal article" date="2021" name="Environ. Microbiol.">
        <title>Gene family expansions and transcriptome signatures uncover fungal adaptations to wood decay.</title>
        <authorList>
            <person name="Hage H."/>
            <person name="Miyauchi S."/>
            <person name="Viragh M."/>
            <person name="Drula E."/>
            <person name="Min B."/>
            <person name="Chaduli D."/>
            <person name="Navarro D."/>
            <person name="Favel A."/>
            <person name="Norest M."/>
            <person name="Lesage-Meessen L."/>
            <person name="Balint B."/>
            <person name="Merenyi Z."/>
            <person name="de Eugenio L."/>
            <person name="Morin E."/>
            <person name="Martinez A.T."/>
            <person name="Baldrian P."/>
            <person name="Stursova M."/>
            <person name="Martinez M.J."/>
            <person name="Novotny C."/>
            <person name="Magnuson J.K."/>
            <person name="Spatafora J.W."/>
            <person name="Maurice S."/>
            <person name="Pangilinan J."/>
            <person name="Andreopoulos W."/>
            <person name="LaButti K."/>
            <person name="Hundley H."/>
            <person name="Na H."/>
            <person name="Kuo A."/>
            <person name="Barry K."/>
            <person name="Lipzen A."/>
            <person name="Henrissat B."/>
            <person name="Riley R."/>
            <person name="Ahrendt S."/>
            <person name="Nagy L.G."/>
            <person name="Grigoriev I.V."/>
            <person name="Martin F."/>
            <person name="Rosso M.N."/>
        </authorList>
    </citation>
    <scope>NUCLEOTIDE SEQUENCE [LARGE SCALE GENOMIC DNA]</scope>
    <source>
        <strain evidence="9 10">CIRM-BRFM 1785</strain>
    </source>
</reference>
<organism evidence="9 10">
    <name type="scientific">Rhodofomes roseus</name>
    <dbReference type="NCBI Taxonomy" id="34475"/>
    <lineage>
        <taxon>Eukaryota</taxon>
        <taxon>Fungi</taxon>
        <taxon>Dikarya</taxon>
        <taxon>Basidiomycota</taxon>
        <taxon>Agaricomycotina</taxon>
        <taxon>Agaricomycetes</taxon>
        <taxon>Polyporales</taxon>
        <taxon>Rhodofomes</taxon>
    </lineage>
</organism>
<evidence type="ECO:0000256" key="8">
    <source>
        <dbReference type="SAM" id="MobiDB-lite"/>
    </source>
</evidence>
<keyword evidence="5" id="KW-0687">Ribonucleoprotein</keyword>
<dbReference type="PANTHER" id="PTHR21183">
    <property type="entry name" value="RIBOSOMAL PROTEIN L47, MITOCHONDRIAL-RELATED"/>
    <property type="match status" value="1"/>
</dbReference>
<dbReference type="InterPro" id="IPR038340">
    <property type="entry name" value="MRP-L47_sf"/>
</dbReference>
<dbReference type="RefSeq" id="XP_047782865.1">
    <property type="nucleotide sequence ID" value="XM_047922613.1"/>
</dbReference>
<evidence type="ECO:0000256" key="2">
    <source>
        <dbReference type="ARBA" id="ARBA00009254"/>
    </source>
</evidence>
<keyword evidence="4" id="KW-0496">Mitochondrion</keyword>
<evidence type="ECO:0000256" key="7">
    <source>
        <dbReference type="ARBA" id="ARBA00035399"/>
    </source>
</evidence>
<comment type="caution">
    <text evidence="9">The sequence shown here is derived from an EMBL/GenBank/DDBJ whole genome shotgun (WGS) entry which is preliminary data.</text>
</comment>
<keyword evidence="3" id="KW-0689">Ribosomal protein</keyword>
<dbReference type="Gene3D" id="6.10.330.20">
    <property type="match status" value="1"/>
</dbReference>
<evidence type="ECO:0000313" key="10">
    <source>
        <dbReference type="Proteomes" id="UP000814176"/>
    </source>
</evidence>
<dbReference type="GeneID" id="72003345"/>
<evidence type="ECO:0000256" key="3">
    <source>
        <dbReference type="ARBA" id="ARBA00022980"/>
    </source>
</evidence>
<feature type="region of interest" description="Disordered" evidence="8">
    <location>
        <begin position="182"/>
        <end position="245"/>
    </location>
</feature>
<evidence type="ECO:0000313" key="9">
    <source>
        <dbReference type="EMBL" id="KAH9841566.1"/>
    </source>
</evidence>
<comment type="subcellular location">
    <subcellularLocation>
        <location evidence="1">Mitochondrion</location>
    </subcellularLocation>
</comment>
<evidence type="ECO:0000256" key="4">
    <source>
        <dbReference type="ARBA" id="ARBA00023128"/>
    </source>
</evidence>
<name>A0ABQ8KRY5_9APHY</name>
<evidence type="ECO:0000256" key="1">
    <source>
        <dbReference type="ARBA" id="ARBA00004173"/>
    </source>
</evidence>